<evidence type="ECO:0000313" key="7">
    <source>
        <dbReference type="EMBL" id="SDM71765.1"/>
    </source>
</evidence>
<dbReference type="STRING" id="310781.SAMN05216259_101283"/>
<dbReference type="GO" id="GO:0008843">
    <property type="term" value="F:endochitinase activity"/>
    <property type="evidence" value="ECO:0007669"/>
    <property type="project" value="UniProtKB-EC"/>
</dbReference>
<dbReference type="InterPro" id="IPR008979">
    <property type="entry name" value="Galactose-bd-like_sf"/>
</dbReference>
<dbReference type="InterPro" id="IPR001579">
    <property type="entry name" value="Glyco_hydro_18_chit_AS"/>
</dbReference>
<reference evidence="7 8" key="1">
    <citation type="submission" date="2016-10" db="EMBL/GenBank/DDBJ databases">
        <authorList>
            <person name="de Groot N.N."/>
        </authorList>
    </citation>
    <scope>NUCLEOTIDE SEQUENCE [LARGE SCALE GENOMIC DNA]</scope>
    <source>
        <strain evidence="7 8">CGMCC 4.2022</strain>
    </source>
</reference>
<dbReference type="RefSeq" id="WP_093782364.1">
    <property type="nucleotide sequence ID" value="NZ_FNIE01000001.1"/>
</dbReference>
<dbReference type="Gene3D" id="2.60.120.260">
    <property type="entry name" value="Galactose-binding domain-like"/>
    <property type="match status" value="1"/>
</dbReference>
<dbReference type="SUPFAM" id="SSF49785">
    <property type="entry name" value="Galactose-binding domain-like"/>
    <property type="match status" value="1"/>
</dbReference>
<feature type="domain" description="F5/8 type C" evidence="5">
    <location>
        <begin position="301"/>
        <end position="451"/>
    </location>
</feature>
<dbReference type="Pfam" id="PF22633">
    <property type="entry name" value="F5_F8_type_C_2"/>
    <property type="match status" value="1"/>
</dbReference>
<name>A0A1G9VIY6_9ACTN</name>
<organism evidence="7 8">
    <name type="scientific">Actinacidiphila guanduensis</name>
    <dbReference type="NCBI Taxonomy" id="310781"/>
    <lineage>
        <taxon>Bacteria</taxon>
        <taxon>Bacillati</taxon>
        <taxon>Actinomycetota</taxon>
        <taxon>Actinomycetes</taxon>
        <taxon>Kitasatosporales</taxon>
        <taxon>Streptomycetaceae</taxon>
        <taxon>Actinacidiphila</taxon>
    </lineage>
</organism>
<dbReference type="GO" id="GO:0005975">
    <property type="term" value="P:carbohydrate metabolic process"/>
    <property type="evidence" value="ECO:0007669"/>
    <property type="project" value="InterPro"/>
</dbReference>
<sequence>MTVRRALAVLVAALVAAAAALLGTTAPAQAATGRRVVVYYQTQYSNGSYVSPLGLTDHGTGATDLLIGAFHLNSDGSVHLNDDPPGDPKFTQMWSDVATMQAHGVHALGMVGGAAQGSFQRLDTQFATYYPLLKNVVSTYHLDGLDLDVEESMSLAGIERLIDQLHTDFGSGFIVTLAPVATALDGGGNLSGFSYDQLYRDRASSISWFNAQFYCGWGSLANTSGYDAIINHGVVPASKVVAGTLTNPANCGSGYVDPATLTSTLGTLSAKYADFGGVAGWEYFNSEPGGTAAPWQWAATVNAAMNGGSSGATDLALGRPATGSTPCNANETPDKAVNGSVSGGTSDKFCSLASPAQLTIDLGATHALSSVEIDHAGAGGESASWDTRAYTLQVSTDGTTWTTAAQATANTADTTTHALTGTSARYVRLNVTTPTQTTDPATRIYEVKVFG</sequence>
<dbReference type="AlphaFoldDB" id="A0A1G9VIY6"/>
<dbReference type="InterPro" id="IPR006311">
    <property type="entry name" value="TAT_signal"/>
</dbReference>
<dbReference type="InterPro" id="IPR000421">
    <property type="entry name" value="FA58C"/>
</dbReference>
<evidence type="ECO:0000259" key="5">
    <source>
        <dbReference type="PROSITE" id="PS50022"/>
    </source>
</evidence>
<dbReference type="PROSITE" id="PS01095">
    <property type="entry name" value="GH18_1"/>
    <property type="match status" value="1"/>
</dbReference>
<dbReference type="SUPFAM" id="SSF51445">
    <property type="entry name" value="(Trans)glycosidases"/>
    <property type="match status" value="1"/>
</dbReference>
<accession>A0A1G9VIY6</accession>
<dbReference type="Proteomes" id="UP000199341">
    <property type="component" value="Unassembled WGS sequence"/>
</dbReference>
<dbReference type="InterPro" id="IPR050542">
    <property type="entry name" value="Glycosyl_Hydrlase18_Chitinase"/>
</dbReference>
<feature type="domain" description="GH18" evidence="6">
    <location>
        <begin position="34"/>
        <end position="308"/>
    </location>
</feature>
<gene>
    <name evidence="7" type="ORF">SAMN05216259_101283</name>
</gene>
<dbReference type="PROSITE" id="PS51318">
    <property type="entry name" value="TAT"/>
    <property type="match status" value="1"/>
</dbReference>
<evidence type="ECO:0000256" key="2">
    <source>
        <dbReference type="ARBA" id="ARBA00022801"/>
    </source>
</evidence>
<dbReference type="PROSITE" id="PS50022">
    <property type="entry name" value="FA58C_3"/>
    <property type="match status" value="1"/>
</dbReference>
<keyword evidence="2 7" id="KW-0378">Hydrolase</keyword>
<dbReference type="GO" id="GO:0005576">
    <property type="term" value="C:extracellular region"/>
    <property type="evidence" value="ECO:0007669"/>
    <property type="project" value="TreeGrafter"/>
</dbReference>
<dbReference type="EMBL" id="FNIE01000001">
    <property type="protein sequence ID" value="SDM71765.1"/>
    <property type="molecule type" value="Genomic_DNA"/>
</dbReference>
<dbReference type="InterPro" id="IPR001223">
    <property type="entry name" value="Glyco_hydro18_cat"/>
</dbReference>
<protein>
    <recommendedName>
        <fullName evidence="1">chitinase</fullName>
        <ecNumber evidence="1">3.2.1.14</ecNumber>
    </recommendedName>
</protein>
<proteinExistence type="predicted"/>
<feature type="signal peptide" evidence="4">
    <location>
        <begin position="1"/>
        <end position="30"/>
    </location>
</feature>
<evidence type="ECO:0000259" key="6">
    <source>
        <dbReference type="PROSITE" id="PS51910"/>
    </source>
</evidence>
<dbReference type="Gene3D" id="3.20.20.80">
    <property type="entry name" value="Glycosidases"/>
    <property type="match status" value="1"/>
</dbReference>
<dbReference type="PROSITE" id="PS51910">
    <property type="entry name" value="GH18_2"/>
    <property type="match status" value="1"/>
</dbReference>
<dbReference type="EC" id="3.2.1.14" evidence="1"/>
<evidence type="ECO:0000256" key="3">
    <source>
        <dbReference type="ARBA" id="ARBA00023295"/>
    </source>
</evidence>
<dbReference type="PANTHER" id="PTHR45708:SF60">
    <property type="entry name" value="III CHITINASE, PUTATIVE (AFU_ORTHOLOGUE AFUA_5G03850)-RELATED"/>
    <property type="match status" value="1"/>
</dbReference>
<keyword evidence="3" id="KW-0326">Glycosidase</keyword>
<feature type="chain" id="PRO_5011649934" description="chitinase" evidence="4">
    <location>
        <begin position="31"/>
        <end position="451"/>
    </location>
</feature>
<evidence type="ECO:0000313" key="8">
    <source>
        <dbReference type="Proteomes" id="UP000199341"/>
    </source>
</evidence>
<dbReference type="OrthoDB" id="4326650at2"/>
<evidence type="ECO:0000256" key="1">
    <source>
        <dbReference type="ARBA" id="ARBA00012729"/>
    </source>
</evidence>
<evidence type="ECO:0000256" key="4">
    <source>
        <dbReference type="SAM" id="SignalP"/>
    </source>
</evidence>
<keyword evidence="4" id="KW-0732">Signal</keyword>
<dbReference type="InterPro" id="IPR017853">
    <property type="entry name" value="GH"/>
</dbReference>
<keyword evidence="8" id="KW-1185">Reference proteome</keyword>
<dbReference type="PANTHER" id="PTHR45708">
    <property type="entry name" value="ENDOCHITINASE"/>
    <property type="match status" value="1"/>
</dbReference>